<accession>A0A382KVZ8</accession>
<dbReference type="AlphaFoldDB" id="A0A382KVZ8"/>
<proteinExistence type="predicted"/>
<reference evidence="2" key="1">
    <citation type="submission" date="2018-05" db="EMBL/GenBank/DDBJ databases">
        <authorList>
            <person name="Lanie J.A."/>
            <person name="Ng W.-L."/>
            <person name="Kazmierczak K.M."/>
            <person name="Andrzejewski T.M."/>
            <person name="Davidsen T.M."/>
            <person name="Wayne K.J."/>
            <person name="Tettelin H."/>
            <person name="Glass J.I."/>
            <person name="Rusch D."/>
            <person name="Podicherti R."/>
            <person name="Tsui H.-C.T."/>
            <person name="Winkler M.E."/>
        </authorList>
    </citation>
    <scope>NUCLEOTIDE SEQUENCE</scope>
</reference>
<feature type="non-terminal residue" evidence="2">
    <location>
        <position position="1"/>
    </location>
</feature>
<feature type="region of interest" description="Disordered" evidence="1">
    <location>
        <begin position="221"/>
        <end position="240"/>
    </location>
</feature>
<evidence type="ECO:0000256" key="1">
    <source>
        <dbReference type="SAM" id="MobiDB-lite"/>
    </source>
</evidence>
<name>A0A382KVZ8_9ZZZZ</name>
<dbReference type="EMBL" id="UINC01083175">
    <property type="protein sequence ID" value="SVC28630.1"/>
    <property type="molecule type" value="Genomic_DNA"/>
</dbReference>
<evidence type="ECO:0000313" key="2">
    <source>
        <dbReference type="EMBL" id="SVC28630.1"/>
    </source>
</evidence>
<protein>
    <submittedName>
        <fullName evidence="2">Uncharacterized protein</fullName>
    </submittedName>
</protein>
<sequence>VGAKSATKKKLIDLGIPSPHARALAFDRTLEQVKDLKVDQIGQILGVSTEVADEILSLIHEKQHSISLRTKFSHALTRLSLAVDDLVLNGTEDTRRIDAAPLIYQHSASAIPSFTGSYESTDEALLDALNLIAVEWGLGPGVAASLLFHIENGTTLVITGTDFHQTSLATAAQEMADAEYLTSDDAQILSDHSYMLPGKARPIQVGDKVGCACIGSEPKKSYSYRPRSCSGRSSNPVDDYRWPSSRKEQIGTVTYSWRFDNLFDVTFSCGTRFKVHVKHMVKVLSSDRSDVGWPY</sequence>
<gene>
    <name evidence="2" type="ORF">METZ01_LOCUS281484</name>
</gene>
<organism evidence="2">
    <name type="scientific">marine metagenome</name>
    <dbReference type="NCBI Taxonomy" id="408172"/>
    <lineage>
        <taxon>unclassified sequences</taxon>
        <taxon>metagenomes</taxon>
        <taxon>ecological metagenomes</taxon>
    </lineage>
</organism>